<evidence type="ECO:0000313" key="3">
    <source>
        <dbReference type="Proteomes" id="UP000886998"/>
    </source>
</evidence>
<keyword evidence="3" id="KW-1185">Reference proteome</keyword>
<proteinExistence type="predicted"/>
<dbReference type="EMBL" id="BMAV01020530">
    <property type="protein sequence ID" value="GFY74051.1"/>
    <property type="molecule type" value="Genomic_DNA"/>
</dbReference>
<organism evidence="2 3">
    <name type="scientific">Trichonephila inaurata madagascariensis</name>
    <dbReference type="NCBI Taxonomy" id="2747483"/>
    <lineage>
        <taxon>Eukaryota</taxon>
        <taxon>Metazoa</taxon>
        <taxon>Ecdysozoa</taxon>
        <taxon>Arthropoda</taxon>
        <taxon>Chelicerata</taxon>
        <taxon>Arachnida</taxon>
        <taxon>Araneae</taxon>
        <taxon>Araneomorphae</taxon>
        <taxon>Entelegynae</taxon>
        <taxon>Araneoidea</taxon>
        <taxon>Nephilidae</taxon>
        <taxon>Trichonephila</taxon>
        <taxon>Trichonephila inaurata</taxon>
    </lineage>
</organism>
<evidence type="ECO:0000313" key="2">
    <source>
        <dbReference type="EMBL" id="GFY74051.1"/>
    </source>
</evidence>
<dbReference type="AlphaFoldDB" id="A0A8X6YJG2"/>
<dbReference type="Proteomes" id="UP000886998">
    <property type="component" value="Unassembled WGS sequence"/>
</dbReference>
<feature type="chain" id="PRO_5036500773" evidence="1">
    <location>
        <begin position="22"/>
        <end position="128"/>
    </location>
</feature>
<feature type="signal peptide" evidence="1">
    <location>
        <begin position="1"/>
        <end position="21"/>
    </location>
</feature>
<name>A0A8X6YJG2_9ARAC</name>
<sequence length="128" mass="15235">MNWGVFALCFVSLIAIASCAGKNRRQRTMNTDISFKPEENEDQFFSGASFKKTKRRYRLRIDDSDEDSFQPIRKKPRIEKQGQNLWLKRCQNQKTPVEKCGYKRNEKKSYSSKYNLYIYISSEVNQVW</sequence>
<comment type="caution">
    <text evidence="2">The sequence shown here is derived from an EMBL/GenBank/DDBJ whole genome shotgun (WGS) entry which is preliminary data.</text>
</comment>
<evidence type="ECO:0000256" key="1">
    <source>
        <dbReference type="SAM" id="SignalP"/>
    </source>
</evidence>
<accession>A0A8X6YJG2</accession>
<reference evidence="2" key="1">
    <citation type="submission" date="2020-08" db="EMBL/GenBank/DDBJ databases">
        <title>Multicomponent nature underlies the extraordinary mechanical properties of spider dragline silk.</title>
        <authorList>
            <person name="Kono N."/>
            <person name="Nakamura H."/>
            <person name="Mori M."/>
            <person name="Yoshida Y."/>
            <person name="Ohtoshi R."/>
            <person name="Malay A.D."/>
            <person name="Moran D.A.P."/>
            <person name="Tomita M."/>
            <person name="Numata K."/>
            <person name="Arakawa K."/>
        </authorList>
    </citation>
    <scope>NUCLEOTIDE SEQUENCE</scope>
</reference>
<gene>
    <name evidence="2" type="ORF">TNIN_26481</name>
</gene>
<protein>
    <submittedName>
        <fullName evidence="2">Uncharacterized protein</fullName>
    </submittedName>
</protein>
<keyword evidence="1" id="KW-0732">Signal</keyword>